<evidence type="ECO:0000256" key="7">
    <source>
        <dbReference type="ARBA" id="ARBA00038093"/>
    </source>
</evidence>
<comment type="cofactor">
    <cofactor evidence="1 8">
        <name>Mg(2+)</name>
        <dbReference type="ChEBI" id="CHEBI:18420"/>
    </cofactor>
</comment>
<evidence type="ECO:0000256" key="2">
    <source>
        <dbReference type="ARBA" id="ARBA00022649"/>
    </source>
</evidence>
<dbReference type="GO" id="GO:0090729">
    <property type="term" value="F:toxin activity"/>
    <property type="evidence" value="ECO:0007669"/>
    <property type="project" value="UniProtKB-KW"/>
</dbReference>
<keyword evidence="11" id="KW-1185">Reference proteome</keyword>
<feature type="binding site" evidence="8">
    <location>
        <position position="4"/>
    </location>
    <ligand>
        <name>Mg(2+)</name>
        <dbReference type="ChEBI" id="CHEBI:18420"/>
    </ligand>
</feature>
<evidence type="ECO:0000256" key="8">
    <source>
        <dbReference type="HAMAP-Rule" id="MF_00265"/>
    </source>
</evidence>
<evidence type="ECO:0000256" key="5">
    <source>
        <dbReference type="ARBA" id="ARBA00022801"/>
    </source>
</evidence>
<keyword evidence="2 8" id="KW-1277">Toxin-antitoxin system</keyword>
<dbReference type="GO" id="GO:0016787">
    <property type="term" value="F:hydrolase activity"/>
    <property type="evidence" value="ECO:0007669"/>
    <property type="project" value="UniProtKB-KW"/>
</dbReference>
<dbReference type="CDD" id="cd09871">
    <property type="entry name" value="PIN_MtVapC28-VapC30-like"/>
    <property type="match status" value="1"/>
</dbReference>
<dbReference type="GO" id="GO:0000287">
    <property type="term" value="F:magnesium ion binding"/>
    <property type="evidence" value="ECO:0007669"/>
    <property type="project" value="UniProtKB-UniRule"/>
</dbReference>
<protein>
    <recommendedName>
        <fullName evidence="8">Ribonuclease VapC</fullName>
        <shortName evidence="8">RNase VapC</shortName>
        <ecNumber evidence="8">3.1.-.-</ecNumber>
    </recommendedName>
    <alternativeName>
        <fullName evidence="8">Toxin VapC</fullName>
    </alternativeName>
</protein>
<dbReference type="GO" id="GO:0004540">
    <property type="term" value="F:RNA nuclease activity"/>
    <property type="evidence" value="ECO:0007669"/>
    <property type="project" value="InterPro"/>
</dbReference>
<dbReference type="AlphaFoldDB" id="A0A3S4CDR9"/>
<comment type="function">
    <text evidence="8">Toxic component of a toxin-antitoxin (TA) system. An RNase.</text>
</comment>
<evidence type="ECO:0000256" key="4">
    <source>
        <dbReference type="ARBA" id="ARBA00022723"/>
    </source>
</evidence>
<keyword evidence="8" id="KW-0800">Toxin</keyword>
<dbReference type="PANTHER" id="PTHR33653:SF1">
    <property type="entry name" value="RIBONUCLEASE VAPC2"/>
    <property type="match status" value="1"/>
</dbReference>
<feature type="domain" description="PIN" evidence="9">
    <location>
        <begin position="1"/>
        <end position="127"/>
    </location>
</feature>
<feature type="binding site" evidence="8">
    <location>
        <position position="102"/>
    </location>
    <ligand>
        <name>Mg(2+)</name>
        <dbReference type="ChEBI" id="CHEBI:18420"/>
    </ligand>
</feature>
<evidence type="ECO:0000259" key="9">
    <source>
        <dbReference type="Pfam" id="PF01850"/>
    </source>
</evidence>
<dbReference type="InterPro" id="IPR022907">
    <property type="entry name" value="VapC_family"/>
</dbReference>
<keyword evidence="5 8" id="KW-0378">Hydrolase</keyword>
<dbReference type="HAMAP" id="MF_00265">
    <property type="entry name" value="VapC_Nob1"/>
    <property type="match status" value="1"/>
</dbReference>
<evidence type="ECO:0000256" key="3">
    <source>
        <dbReference type="ARBA" id="ARBA00022722"/>
    </source>
</evidence>
<dbReference type="OrthoDB" id="32625at2"/>
<sequence>MFVDASAIISMLSGEEDAPSLARALEQAPKILISPMAIYEAVAGLARKRACPIDEAQALVDLFVAETDAQMVEITENVGRLAVEAFARFGKGRHRADLNMGDCFAYACARANHVPLLFKGNDFIHTDIEQAQH</sequence>
<evidence type="ECO:0000256" key="6">
    <source>
        <dbReference type="ARBA" id="ARBA00022842"/>
    </source>
</evidence>
<keyword evidence="6 8" id="KW-0460">Magnesium</keyword>
<dbReference type="SUPFAM" id="SSF88723">
    <property type="entry name" value="PIN domain-like"/>
    <property type="match status" value="1"/>
</dbReference>
<dbReference type="Proteomes" id="UP000268844">
    <property type="component" value="Unassembled WGS sequence"/>
</dbReference>
<keyword evidence="4 8" id="KW-0479">Metal-binding</keyword>
<comment type="similarity">
    <text evidence="7 8">Belongs to the PINc/VapC protein family.</text>
</comment>
<evidence type="ECO:0000313" key="11">
    <source>
        <dbReference type="Proteomes" id="UP000268844"/>
    </source>
</evidence>
<dbReference type="EC" id="3.1.-.-" evidence="8"/>
<gene>
    <name evidence="8" type="primary">vapC</name>
    <name evidence="10" type="ORF">DEVEQU_02038</name>
</gene>
<organism evidence="10 11">
    <name type="scientific">Devosia equisanguinis</name>
    <dbReference type="NCBI Taxonomy" id="2490941"/>
    <lineage>
        <taxon>Bacteria</taxon>
        <taxon>Pseudomonadati</taxon>
        <taxon>Pseudomonadota</taxon>
        <taxon>Alphaproteobacteria</taxon>
        <taxon>Hyphomicrobiales</taxon>
        <taxon>Devosiaceae</taxon>
        <taxon>Devosia</taxon>
    </lineage>
</organism>
<proteinExistence type="inferred from homology"/>
<dbReference type="InterPro" id="IPR002716">
    <property type="entry name" value="PIN_dom"/>
</dbReference>
<evidence type="ECO:0000313" key="10">
    <source>
        <dbReference type="EMBL" id="VDS04897.1"/>
    </source>
</evidence>
<keyword evidence="3 8" id="KW-0540">Nuclease</keyword>
<dbReference type="InterPro" id="IPR029060">
    <property type="entry name" value="PIN-like_dom_sf"/>
</dbReference>
<name>A0A3S4CDR9_9HYPH</name>
<dbReference type="Gene3D" id="3.40.50.1010">
    <property type="entry name" value="5'-nuclease"/>
    <property type="match status" value="1"/>
</dbReference>
<dbReference type="EMBL" id="UZWD01000025">
    <property type="protein sequence ID" value="VDS04897.1"/>
    <property type="molecule type" value="Genomic_DNA"/>
</dbReference>
<dbReference type="InterPro" id="IPR050556">
    <property type="entry name" value="Type_II_TA_system_RNase"/>
</dbReference>
<dbReference type="Pfam" id="PF01850">
    <property type="entry name" value="PIN"/>
    <property type="match status" value="1"/>
</dbReference>
<evidence type="ECO:0000256" key="1">
    <source>
        <dbReference type="ARBA" id="ARBA00001946"/>
    </source>
</evidence>
<dbReference type="RefSeq" id="WP_126150441.1">
    <property type="nucleotide sequence ID" value="NZ_JBHTMH010000004.1"/>
</dbReference>
<dbReference type="PANTHER" id="PTHR33653">
    <property type="entry name" value="RIBONUCLEASE VAPC2"/>
    <property type="match status" value="1"/>
</dbReference>
<accession>A0A3S4CDR9</accession>
<reference evidence="10 11" key="1">
    <citation type="submission" date="2018-12" db="EMBL/GenBank/DDBJ databases">
        <authorList>
            <person name="Criscuolo A."/>
        </authorList>
    </citation>
    <scope>NUCLEOTIDE SEQUENCE [LARGE SCALE GENOMIC DNA]</scope>
    <source>
        <strain evidence="10">ACIP1116281</strain>
    </source>
</reference>